<dbReference type="Pfam" id="PF12118">
    <property type="entry name" value="SprA-related"/>
    <property type="match status" value="1"/>
</dbReference>
<dbReference type="RefSeq" id="WP_051512692.1">
    <property type="nucleotide sequence ID" value="NZ_AVFL01000016.1"/>
</dbReference>
<evidence type="ECO:0000313" key="2">
    <source>
        <dbReference type="EMBL" id="EWY38767.1"/>
    </source>
</evidence>
<organism evidence="2 3">
    <name type="scientific">Skermanella stibiiresistens SB22</name>
    <dbReference type="NCBI Taxonomy" id="1385369"/>
    <lineage>
        <taxon>Bacteria</taxon>
        <taxon>Pseudomonadati</taxon>
        <taxon>Pseudomonadota</taxon>
        <taxon>Alphaproteobacteria</taxon>
        <taxon>Rhodospirillales</taxon>
        <taxon>Azospirillaceae</taxon>
        <taxon>Skermanella</taxon>
    </lineage>
</organism>
<feature type="compositionally biased region" description="Basic and acidic residues" evidence="1">
    <location>
        <begin position="59"/>
        <end position="80"/>
    </location>
</feature>
<feature type="compositionally biased region" description="Basic and acidic residues" evidence="1">
    <location>
        <begin position="176"/>
        <end position="192"/>
    </location>
</feature>
<dbReference type="InterPro" id="IPR021973">
    <property type="entry name" value="SprA-related"/>
</dbReference>
<feature type="compositionally biased region" description="Basic and acidic residues" evidence="1">
    <location>
        <begin position="103"/>
        <end position="141"/>
    </location>
</feature>
<proteinExistence type="predicted"/>
<feature type="region of interest" description="Disordered" evidence="1">
    <location>
        <begin position="59"/>
        <end position="207"/>
    </location>
</feature>
<keyword evidence="3" id="KW-1185">Reference proteome</keyword>
<evidence type="ECO:0000313" key="3">
    <source>
        <dbReference type="Proteomes" id="UP000019486"/>
    </source>
</evidence>
<dbReference type="AlphaFoldDB" id="W9H230"/>
<gene>
    <name evidence="2" type="ORF">N825_11400</name>
</gene>
<name>W9H230_9PROT</name>
<feature type="region of interest" description="Disordered" evidence="1">
    <location>
        <begin position="219"/>
        <end position="280"/>
    </location>
</feature>
<protein>
    <recommendedName>
        <fullName evidence="4">SrpA-related protein</fullName>
    </recommendedName>
</protein>
<feature type="compositionally biased region" description="Basic and acidic residues" evidence="1">
    <location>
        <begin position="235"/>
        <end position="247"/>
    </location>
</feature>
<comment type="caution">
    <text evidence="2">The sequence shown here is derived from an EMBL/GenBank/DDBJ whole genome shotgun (WGS) entry which is preliminary data.</text>
</comment>
<feature type="compositionally biased region" description="Gly residues" evidence="1">
    <location>
        <begin position="82"/>
        <end position="92"/>
    </location>
</feature>
<accession>W9H230</accession>
<feature type="compositionally biased region" description="Polar residues" evidence="1">
    <location>
        <begin position="1"/>
        <end position="16"/>
    </location>
</feature>
<dbReference type="Proteomes" id="UP000019486">
    <property type="component" value="Unassembled WGS sequence"/>
</dbReference>
<reference evidence="2 3" key="1">
    <citation type="submission" date="2013-08" db="EMBL/GenBank/DDBJ databases">
        <title>The genome sequence of Skermanella stibiiresistens.</title>
        <authorList>
            <person name="Zhu W."/>
            <person name="Wang G."/>
        </authorList>
    </citation>
    <scope>NUCLEOTIDE SEQUENCE [LARGE SCALE GENOMIC DNA]</scope>
    <source>
        <strain evidence="2 3">SB22</strain>
    </source>
</reference>
<evidence type="ECO:0008006" key="4">
    <source>
        <dbReference type="Google" id="ProtNLM"/>
    </source>
</evidence>
<feature type="region of interest" description="Disordered" evidence="1">
    <location>
        <begin position="1"/>
        <end position="22"/>
    </location>
</feature>
<dbReference type="EMBL" id="AVFL01000016">
    <property type="protein sequence ID" value="EWY38767.1"/>
    <property type="molecule type" value="Genomic_DNA"/>
</dbReference>
<evidence type="ECO:0000256" key="1">
    <source>
        <dbReference type="SAM" id="MobiDB-lite"/>
    </source>
</evidence>
<sequence>MNISAASGQQAPTSTVGPRFNRVKPCGCAEGQACNHVQTVEAAEASKSRAGVVDKVDVKDGAKVRDGVKVKDIVKGKDGSGDDGSGDGGAGPAEGSIGPDGTKTGEDGVKRDASGLTEAEREQVKELRKRDVEVRTHERAHQSAGGQFAGSPTYTYQSGPDGRRYAIGGEVSIDVSPEKDPAATVAKMERVKSAATAPAEPSPQDFKVAAAANQMLLDAQSELNKNAQENLKAGGARDDGAGHDHAGPEGGSHAADEDPTAGKPADPERTDRGDDARSAGSLITAAARAYREASGLGGLGVTGRASGALIGVTA</sequence>
<dbReference type="STRING" id="1385369.N825_11400"/>
<feature type="compositionally biased region" description="Basic and acidic residues" evidence="1">
    <location>
        <begin position="265"/>
        <end position="277"/>
    </location>
</feature>
<dbReference type="OrthoDB" id="9812722at2"/>